<evidence type="ECO:0000313" key="2">
    <source>
        <dbReference type="EMBL" id="AFZ18229.1"/>
    </source>
</evidence>
<dbReference type="eggNOG" id="ENOG5032ZPB">
    <property type="taxonomic scope" value="Bacteria"/>
</dbReference>
<dbReference type="KEGG" id="mic:Mic7113_2427"/>
<dbReference type="OrthoDB" id="515558at2"/>
<dbReference type="AlphaFoldDB" id="K9WEP0"/>
<evidence type="ECO:0000313" key="3">
    <source>
        <dbReference type="Proteomes" id="UP000010471"/>
    </source>
</evidence>
<dbReference type="Pfam" id="PF11282">
    <property type="entry name" value="DUF3082"/>
    <property type="match status" value="1"/>
</dbReference>
<evidence type="ECO:0008006" key="4">
    <source>
        <dbReference type="Google" id="ProtNLM"/>
    </source>
</evidence>
<dbReference type="InterPro" id="IPR021434">
    <property type="entry name" value="DUF3082"/>
</dbReference>
<keyword evidence="1" id="KW-0472">Membrane</keyword>
<dbReference type="EMBL" id="CP003630">
    <property type="protein sequence ID" value="AFZ18229.1"/>
    <property type="molecule type" value="Genomic_DNA"/>
</dbReference>
<feature type="transmembrane region" description="Helical" evidence="1">
    <location>
        <begin position="74"/>
        <end position="102"/>
    </location>
</feature>
<protein>
    <recommendedName>
        <fullName evidence="4">DUF3082 domain-containing protein</fullName>
    </recommendedName>
</protein>
<proteinExistence type="predicted"/>
<organism evidence="2 3">
    <name type="scientific">Allocoleopsis franciscana PCC 7113</name>
    <dbReference type="NCBI Taxonomy" id="1173027"/>
    <lineage>
        <taxon>Bacteria</taxon>
        <taxon>Bacillati</taxon>
        <taxon>Cyanobacteriota</taxon>
        <taxon>Cyanophyceae</taxon>
        <taxon>Coleofasciculales</taxon>
        <taxon>Coleofasciculaceae</taxon>
        <taxon>Allocoleopsis</taxon>
        <taxon>Allocoleopsis franciscana</taxon>
    </lineage>
</organism>
<reference evidence="2 3" key="1">
    <citation type="submission" date="2012-06" db="EMBL/GenBank/DDBJ databases">
        <title>Finished chromosome of genome of Microcoleus sp. PCC 7113.</title>
        <authorList>
            <consortium name="US DOE Joint Genome Institute"/>
            <person name="Gugger M."/>
            <person name="Coursin T."/>
            <person name="Rippka R."/>
            <person name="Tandeau De Marsac N."/>
            <person name="Huntemann M."/>
            <person name="Wei C.-L."/>
            <person name="Han J."/>
            <person name="Detter J.C."/>
            <person name="Han C."/>
            <person name="Tapia R."/>
            <person name="Chen A."/>
            <person name="Kyrpides N."/>
            <person name="Mavromatis K."/>
            <person name="Markowitz V."/>
            <person name="Szeto E."/>
            <person name="Ivanova N."/>
            <person name="Pagani I."/>
            <person name="Pati A."/>
            <person name="Goodwin L."/>
            <person name="Nordberg H.P."/>
            <person name="Cantor M.N."/>
            <person name="Hua S.X."/>
            <person name="Woyke T."/>
            <person name="Kerfeld C.A."/>
        </authorList>
    </citation>
    <scope>NUCLEOTIDE SEQUENCE [LARGE SCALE GENOMIC DNA]</scope>
    <source>
        <strain evidence="2 3">PCC 7113</strain>
    </source>
</reference>
<dbReference type="RefSeq" id="WP_015182378.1">
    <property type="nucleotide sequence ID" value="NC_019738.1"/>
</dbReference>
<dbReference type="HOGENOM" id="CLU_157044_2_0_3"/>
<sequence>MTNPTPTPNTDAPSAELQETLPSPLKCLSGALISGGFAIALYFLTSSIGNTFANKPLPSSNQTAIQISIAVRTLVVGISTLATALFTIIGVGLMGVTIYLFVQQLKNRTSPPSKV</sequence>
<dbReference type="PANTHER" id="PTHR35733:SF1">
    <property type="entry name" value="OS02G0307800 PROTEIN"/>
    <property type="match status" value="1"/>
</dbReference>
<evidence type="ECO:0000256" key="1">
    <source>
        <dbReference type="SAM" id="Phobius"/>
    </source>
</evidence>
<dbReference type="PANTHER" id="PTHR35733">
    <property type="entry name" value="OS02G0307800 PROTEIN"/>
    <property type="match status" value="1"/>
</dbReference>
<feature type="transmembrane region" description="Helical" evidence="1">
    <location>
        <begin position="31"/>
        <end position="53"/>
    </location>
</feature>
<keyword evidence="1" id="KW-1133">Transmembrane helix</keyword>
<gene>
    <name evidence="2" type="ORF">Mic7113_2427</name>
</gene>
<dbReference type="STRING" id="1173027.Mic7113_2427"/>
<dbReference type="Proteomes" id="UP000010471">
    <property type="component" value="Chromosome"/>
</dbReference>
<accession>K9WEP0</accession>
<keyword evidence="3" id="KW-1185">Reference proteome</keyword>
<name>K9WEP0_9CYAN</name>
<keyword evidence="1" id="KW-0812">Transmembrane</keyword>